<dbReference type="InterPro" id="IPR004839">
    <property type="entry name" value="Aminotransferase_I/II_large"/>
</dbReference>
<dbReference type="SUPFAM" id="SSF53383">
    <property type="entry name" value="PLP-dependent transferases"/>
    <property type="match status" value="1"/>
</dbReference>
<reference evidence="4" key="1">
    <citation type="journal article" date="2019" name="Int. J. Syst. Evol. Microbiol.">
        <title>The Global Catalogue of Microorganisms (GCM) 10K type strain sequencing project: providing services to taxonomists for standard genome sequencing and annotation.</title>
        <authorList>
            <consortium name="The Broad Institute Genomics Platform"/>
            <consortium name="The Broad Institute Genome Sequencing Center for Infectious Disease"/>
            <person name="Wu L."/>
            <person name="Ma J."/>
        </authorList>
    </citation>
    <scope>NUCLEOTIDE SEQUENCE [LARGE SCALE GENOMIC DNA]</scope>
    <source>
        <strain evidence="4">CECT 7649</strain>
    </source>
</reference>
<evidence type="ECO:0000313" key="3">
    <source>
        <dbReference type="EMBL" id="MFC7381189.1"/>
    </source>
</evidence>
<feature type="compositionally biased region" description="Basic and acidic residues" evidence="1">
    <location>
        <begin position="671"/>
        <end position="683"/>
    </location>
</feature>
<dbReference type="Gene3D" id="3.40.640.10">
    <property type="entry name" value="Type I PLP-dependent aspartate aminotransferase-like (Major domain)"/>
    <property type="match status" value="1"/>
</dbReference>
<feature type="domain" description="Aminotransferase class I/classII large" evidence="2">
    <location>
        <begin position="70"/>
        <end position="364"/>
    </location>
</feature>
<keyword evidence="3" id="KW-0032">Aminotransferase</keyword>
<dbReference type="Pfam" id="PF00155">
    <property type="entry name" value="Aminotran_1_2"/>
    <property type="match status" value="1"/>
</dbReference>
<feature type="compositionally biased region" description="Polar residues" evidence="1">
    <location>
        <begin position="625"/>
        <end position="642"/>
    </location>
</feature>
<dbReference type="EMBL" id="JBHTCG010000002">
    <property type="protein sequence ID" value="MFC7381189.1"/>
    <property type="molecule type" value="Genomic_DNA"/>
</dbReference>
<dbReference type="Gene3D" id="3.90.1150.10">
    <property type="entry name" value="Aspartate Aminotransferase, domain 1"/>
    <property type="match status" value="1"/>
</dbReference>
<dbReference type="GO" id="GO:0008483">
    <property type="term" value="F:transaminase activity"/>
    <property type="evidence" value="ECO:0007669"/>
    <property type="project" value="UniProtKB-KW"/>
</dbReference>
<dbReference type="InterPro" id="IPR015421">
    <property type="entry name" value="PyrdxlP-dep_Trfase_major"/>
</dbReference>
<feature type="region of interest" description="Disordered" evidence="1">
    <location>
        <begin position="1"/>
        <end position="47"/>
    </location>
</feature>
<organism evidence="3 4">
    <name type="scientific">Sphaerisporangium rhizosphaerae</name>
    <dbReference type="NCBI Taxonomy" id="2269375"/>
    <lineage>
        <taxon>Bacteria</taxon>
        <taxon>Bacillati</taxon>
        <taxon>Actinomycetota</taxon>
        <taxon>Actinomycetes</taxon>
        <taxon>Streptosporangiales</taxon>
        <taxon>Streptosporangiaceae</taxon>
        <taxon>Sphaerisporangium</taxon>
    </lineage>
</organism>
<comment type="caution">
    <text evidence="3">The sequence shown here is derived from an EMBL/GenBank/DDBJ whole genome shotgun (WGS) entry which is preliminary data.</text>
</comment>
<protein>
    <submittedName>
        <fullName evidence="3">Aminotransferase class I/II-fold pyridoxal phosphate-dependent enzyme</fullName>
    </submittedName>
</protein>
<feature type="compositionally biased region" description="Low complexity" evidence="1">
    <location>
        <begin position="607"/>
        <end position="621"/>
    </location>
</feature>
<feature type="compositionally biased region" description="Polar residues" evidence="1">
    <location>
        <begin position="447"/>
        <end position="458"/>
    </location>
</feature>
<dbReference type="RefSeq" id="WP_380824122.1">
    <property type="nucleotide sequence ID" value="NZ_JBHTCG010000002.1"/>
</dbReference>
<keyword evidence="3" id="KW-0808">Transferase</keyword>
<feature type="region of interest" description="Disordered" evidence="1">
    <location>
        <begin position="432"/>
        <end position="683"/>
    </location>
</feature>
<evidence type="ECO:0000259" key="2">
    <source>
        <dbReference type="Pfam" id="PF00155"/>
    </source>
</evidence>
<feature type="compositionally biased region" description="Polar residues" evidence="1">
    <location>
        <begin position="16"/>
        <end position="29"/>
    </location>
</feature>
<feature type="compositionally biased region" description="Basic and acidic residues" evidence="1">
    <location>
        <begin position="643"/>
        <end position="657"/>
    </location>
</feature>
<keyword evidence="4" id="KW-1185">Reference proteome</keyword>
<accession>A0ABW2NVK7</accession>
<dbReference type="CDD" id="cd00609">
    <property type="entry name" value="AAT_like"/>
    <property type="match status" value="1"/>
</dbReference>
<gene>
    <name evidence="3" type="ORF">ACFQSB_03150</name>
</gene>
<name>A0ABW2NVK7_9ACTN</name>
<feature type="compositionally biased region" description="Low complexity" evidence="1">
    <location>
        <begin position="551"/>
        <end position="575"/>
    </location>
</feature>
<dbReference type="InterPro" id="IPR015424">
    <property type="entry name" value="PyrdxlP-dep_Trfase"/>
</dbReference>
<dbReference type="PANTHER" id="PTHR42885">
    <property type="entry name" value="HISTIDINOL-PHOSPHATE AMINOTRANSFERASE-RELATED"/>
    <property type="match status" value="1"/>
</dbReference>
<proteinExistence type="predicted"/>
<dbReference type="Proteomes" id="UP001596496">
    <property type="component" value="Unassembled WGS sequence"/>
</dbReference>
<dbReference type="InterPro" id="IPR015422">
    <property type="entry name" value="PyrdxlP-dep_Trfase_small"/>
</dbReference>
<feature type="compositionally biased region" description="Low complexity" evidence="1">
    <location>
        <begin position="507"/>
        <end position="535"/>
    </location>
</feature>
<evidence type="ECO:0000256" key="1">
    <source>
        <dbReference type="SAM" id="MobiDB-lite"/>
    </source>
</evidence>
<evidence type="ECO:0000313" key="4">
    <source>
        <dbReference type="Proteomes" id="UP001596496"/>
    </source>
</evidence>
<feature type="compositionally biased region" description="Low complexity" evidence="1">
    <location>
        <begin position="480"/>
        <end position="496"/>
    </location>
</feature>
<sequence>MAGSTDLSPLRAEANGPSSFSHQRGTTGAQGAPVDFRHPRNPHFPTPEMCERLERDAAAVLRRHPADADAVAAELCAVLGLKPQTVVMGNGTSELITWIDHLLVQESLAVPIPAPGRWTEQPLGTGKRVDMFPLQEDQGFALDPEAYTRFVRRRGSRVAVICTPNDPDGGHLSRTRVVELLDGLSDLDLIVVDESLADFVDAEAAPGVAGEAAIRPNVIVLRSLDRALGLPGARLGYLVANPALAGKIRSVLPRWNLNSCAESLVFLLREHLRDHRESLRALAEDRRSMSQRLATLPGVTVYPSQADFVMVRLPEGKDGRAISEHLLSAHNLLVRECGDKLGSSSDFLRLAVRPREDVQRLIDGLHACLFSVGNGRAAAAIGAGSSYQQAYAAPASAAKDPLTYSSYSSEPAVTPSAIAPAAYLSETTAPYPRDTASTAYTREPASTAYSRDTASASYSRDPAPASYTREAAASSYTRESASTSYSRDSASASYTRESAASSYGREAASTAYSRDSASDAYSRDSASASYSRDSAPISYTRESASSYTREAASTSYSRDSAASSSSRDAGSSGYARTPAPSSYPADAGSPSYTWPAAPSSYTLEPGPSSYSRDPSPSSYRPEAASSYQAEPASSHQWEGSSSYRREAPSGASRRPDDAYAAPAQTDPFVVGRDDPRHGRLDPLDTSARWRFDENTEPFDAVLGTWTDGPQRGRPAR</sequence>